<dbReference type="OrthoDB" id="387884at2"/>
<feature type="transmembrane region" description="Helical" evidence="1">
    <location>
        <begin position="115"/>
        <end position="133"/>
    </location>
</feature>
<dbReference type="AlphaFoldDB" id="R4U4S5"/>
<protein>
    <submittedName>
        <fullName evidence="2">Uncharacterized protein</fullName>
    </submittedName>
</protein>
<dbReference type="Proteomes" id="UP000013964">
    <property type="component" value="Chromosome"/>
</dbReference>
<keyword evidence="1" id="KW-0812">Transmembrane</keyword>
<dbReference type="RefSeq" id="WP_016339381.1">
    <property type="nucleotide sequence ID" value="NC_021280.1"/>
</dbReference>
<dbReference type="HOGENOM" id="CLU_478884_0_0_14"/>
<feature type="transmembrane region" description="Helical" evidence="1">
    <location>
        <begin position="140"/>
        <end position="165"/>
    </location>
</feature>
<evidence type="ECO:0000256" key="1">
    <source>
        <dbReference type="SAM" id="Phobius"/>
    </source>
</evidence>
<keyword evidence="1" id="KW-0472">Membrane</keyword>
<accession>R4U4S5</accession>
<keyword evidence="3" id="KW-1185">Reference proteome</keyword>
<gene>
    <name evidence="2" type="ORF">SCHRY_v1c09910</name>
</gene>
<feature type="transmembrane region" description="Helical" evidence="1">
    <location>
        <begin position="171"/>
        <end position="195"/>
    </location>
</feature>
<feature type="transmembrane region" description="Helical" evidence="1">
    <location>
        <begin position="542"/>
        <end position="564"/>
    </location>
</feature>
<sequence>MKSNLFFDKVIAKTAFLKSVTSKFNIVWFTIMFTTTVLLMIVLTILGVGSIDKLGNQIIMITVMVLTTVCIFNILNLNLLFSSNKELGIMNLELRKGRKPSAIFLTRLLINKSLTFSYIILMMVVFLIITTIFDERNIKLFWLFLTFIPLDLILTGIFLFCFAFWKYKLAISIASIIFIFIVGTPVLQIIGSLAAQNISKGDFSEIEALKRYSADQVFEIYQKDETNFAYKMLKDGKNLNNLIDEVNFDSEQKYAVKSYYGYAIDAGILTDLDLILDKCWEELASYPGASEKPNEIKLDTNASNTLIFKINQQYSQQVGSFFNDYNDSLYLDNKITNIKFNNIIMDLEQLIQTMNQDYNNLVGITEFNKIVLNYANSMLFNKYSNYVDGRGYKYISYLEKIWEIVSTNKIDKINKSEIFNLLSISPAMRLWNQITLQLVGNALNLSKDNYSTVKSNDLMGTLAIPWVPQYQTWLFADPTLTMFEYYRLNKANLQQFSIYWIYNYASYYNDVEKTFGQLFKPLGDVKKNNLNVKKEFKSFSIVGYNLVLTSLAIIFIGGAFFFFVKRIKS</sequence>
<organism evidence="2 3">
    <name type="scientific">Spiroplasma chrysopicola DF-1</name>
    <dbReference type="NCBI Taxonomy" id="1276227"/>
    <lineage>
        <taxon>Bacteria</taxon>
        <taxon>Bacillati</taxon>
        <taxon>Mycoplasmatota</taxon>
        <taxon>Mollicutes</taxon>
        <taxon>Entomoplasmatales</taxon>
        <taxon>Spiroplasmataceae</taxon>
        <taxon>Spiroplasma</taxon>
    </lineage>
</organism>
<keyword evidence="1" id="KW-1133">Transmembrane helix</keyword>
<reference evidence="2 3" key="1">
    <citation type="journal article" date="2013" name="Genome Biol. Evol.">
        <title>Complete genomes of two dipteran-associated spiroplasmas provided insights into the origin, dynamics, and impacts of viral invasion in spiroplasma.</title>
        <authorList>
            <person name="Ku C."/>
            <person name="Lo W.S."/>
            <person name="Chen L.L."/>
            <person name="Kuo C.H."/>
        </authorList>
    </citation>
    <scope>NUCLEOTIDE SEQUENCE [LARGE SCALE GENOMIC DNA]</scope>
    <source>
        <strain evidence="2 3">DF-1</strain>
    </source>
</reference>
<name>R4U4S5_9MOLU</name>
<evidence type="ECO:0000313" key="2">
    <source>
        <dbReference type="EMBL" id="AGM25563.1"/>
    </source>
</evidence>
<proteinExistence type="predicted"/>
<feature type="transmembrane region" description="Helical" evidence="1">
    <location>
        <begin position="58"/>
        <end position="81"/>
    </location>
</feature>
<evidence type="ECO:0000313" key="3">
    <source>
        <dbReference type="Proteomes" id="UP000013964"/>
    </source>
</evidence>
<dbReference type="EMBL" id="CP005077">
    <property type="protein sequence ID" value="AGM25563.1"/>
    <property type="molecule type" value="Genomic_DNA"/>
</dbReference>
<dbReference type="PATRIC" id="fig|1276227.3.peg.993"/>
<dbReference type="STRING" id="1276227.SCHRY_v1c09910"/>
<dbReference type="KEGG" id="scr:SCHRY_v1c09910"/>
<feature type="transmembrane region" description="Helical" evidence="1">
    <location>
        <begin position="26"/>
        <end position="46"/>
    </location>
</feature>